<dbReference type="GO" id="GO:0005737">
    <property type="term" value="C:cytoplasm"/>
    <property type="evidence" value="ECO:0007669"/>
    <property type="project" value="TreeGrafter"/>
</dbReference>
<dbReference type="Gene3D" id="3.40.50.720">
    <property type="entry name" value="NAD(P)-binding Rossmann-like Domain"/>
    <property type="match status" value="1"/>
</dbReference>
<evidence type="ECO:0000313" key="2">
    <source>
        <dbReference type="Proteomes" id="UP000280434"/>
    </source>
</evidence>
<dbReference type="SUPFAM" id="SSF51735">
    <property type="entry name" value="NAD(P)-binding Rossmann-fold domains"/>
    <property type="match status" value="1"/>
</dbReference>
<sequence>MTTVQLFDAQATARLTPYPPLVDALERACIESVQGAIASPARLVVPLNDGAVMLSMPAAAHDLAIHKLVTVCPKNRERALPTIHGLVNVSDPDTGQLLFALDGPTVTGRRTAAVTLLAIRTFAPAAPRHVLLVGTGTQAAHHVEALAAVYPDARILVQGSSPRRAAEFCAAQASIAHVEPFVGEMATASIDVVVTLTTSRAAVYDEPARRDRLVVGVGAFTPEMVEIGARTIAGSWLYVDDFEGARHEAGDFIQAGVDWARVTPLAGAIEAREAGRRAEHAVAWPPAMPVVVKSVGCAAWDLAACRVARAALSA</sequence>
<dbReference type="AlphaFoldDB" id="A0A494WZ98"/>
<keyword evidence="2" id="KW-1185">Reference proteome</keyword>
<dbReference type="PANTHER" id="PTHR13812">
    <property type="entry name" value="KETIMINE REDUCTASE MU-CRYSTALLIN"/>
    <property type="match status" value="1"/>
</dbReference>
<dbReference type="NCBIfam" id="NF045512">
    <property type="entry name" value="PyrPipCarbRedLhpI"/>
    <property type="match status" value="1"/>
</dbReference>
<dbReference type="Proteomes" id="UP000280434">
    <property type="component" value="Unassembled WGS sequence"/>
</dbReference>
<dbReference type="PIRSF" id="PIRSF001439">
    <property type="entry name" value="CryM"/>
    <property type="match status" value="1"/>
</dbReference>
<dbReference type="RefSeq" id="WP_121281473.1">
    <property type="nucleotide sequence ID" value="NZ_RBZV01000016.1"/>
</dbReference>
<dbReference type="NCBIfam" id="NF005603">
    <property type="entry name" value="PRK07340.1"/>
    <property type="match status" value="1"/>
</dbReference>
<dbReference type="InterPro" id="IPR023401">
    <property type="entry name" value="ODC_N"/>
</dbReference>
<organism evidence="1 2">
    <name type="scientific">Trinickia fusca</name>
    <dbReference type="NCBI Taxonomy" id="2419777"/>
    <lineage>
        <taxon>Bacteria</taxon>
        <taxon>Pseudomonadati</taxon>
        <taxon>Pseudomonadota</taxon>
        <taxon>Betaproteobacteria</taxon>
        <taxon>Burkholderiales</taxon>
        <taxon>Burkholderiaceae</taxon>
        <taxon>Trinickia</taxon>
    </lineage>
</organism>
<dbReference type="InterPro" id="IPR036291">
    <property type="entry name" value="NAD(P)-bd_dom_sf"/>
</dbReference>
<name>A0A494WZ98_9BURK</name>
<dbReference type="EMBL" id="RBZV01000016">
    <property type="protein sequence ID" value="RKP43858.1"/>
    <property type="molecule type" value="Genomic_DNA"/>
</dbReference>
<dbReference type="Gene3D" id="3.30.1780.10">
    <property type="entry name" value="ornithine cyclodeaminase, domain 1"/>
    <property type="match status" value="1"/>
</dbReference>
<dbReference type="OrthoDB" id="5293744at2"/>
<accession>A0A494WZ98</accession>
<protein>
    <submittedName>
        <fullName evidence="1">Delta(1)-pyrroline-2-carboxylate reductase family protein</fullName>
    </submittedName>
</protein>
<dbReference type="PANTHER" id="PTHR13812:SF19">
    <property type="entry name" value="KETIMINE REDUCTASE MU-CRYSTALLIN"/>
    <property type="match status" value="1"/>
</dbReference>
<dbReference type="InterPro" id="IPR053444">
    <property type="entry name" value="Pyr2C_reductase-like"/>
</dbReference>
<gene>
    <name evidence="1" type="ORF">D7S89_24575</name>
</gene>
<dbReference type="Pfam" id="PF02423">
    <property type="entry name" value="OCD_Mu_crystall"/>
    <property type="match status" value="1"/>
</dbReference>
<reference evidence="1 2" key="1">
    <citation type="submission" date="2018-10" db="EMBL/GenBank/DDBJ databases">
        <title>Paraburkholderia sp. 7MK8-2, isolated from soil.</title>
        <authorList>
            <person name="Gao Z.-H."/>
            <person name="Qiu L.-H."/>
        </authorList>
    </citation>
    <scope>NUCLEOTIDE SEQUENCE [LARGE SCALE GENOMIC DNA]</scope>
    <source>
        <strain evidence="1 2">7MK8-2</strain>
    </source>
</reference>
<proteinExistence type="predicted"/>
<comment type="caution">
    <text evidence="1">The sequence shown here is derived from an EMBL/GenBank/DDBJ whole genome shotgun (WGS) entry which is preliminary data.</text>
</comment>
<dbReference type="InterPro" id="IPR003462">
    <property type="entry name" value="ODC_Mu_crystall"/>
</dbReference>
<evidence type="ECO:0000313" key="1">
    <source>
        <dbReference type="EMBL" id="RKP43858.1"/>
    </source>
</evidence>